<evidence type="ECO:0000256" key="1">
    <source>
        <dbReference type="SAM" id="Phobius"/>
    </source>
</evidence>
<dbReference type="EMBL" id="BARV01009952">
    <property type="protein sequence ID" value="GAI06011.1"/>
    <property type="molecule type" value="Genomic_DNA"/>
</dbReference>
<sequence length="137" mass="15385">TSMVPLIYSITILLDSTLVSNVLGGYLQPYKITIISSIGISILITILFCISRVFPKNSFKKSVNLFVTSLLMLIECVIWAHFSLIEIRIEDVGSFSVDATLIFMGLIILLSLNVFIRGFDLLSSYRARGFIMVKKRN</sequence>
<comment type="caution">
    <text evidence="2">The sequence shown here is derived from an EMBL/GenBank/DDBJ whole genome shotgun (WGS) entry which is preliminary data.</text>
</comment>
<name>X1LJL4_9ZZZZ</name>
<feature type="transmembrane region" description="Helical" evidence="1">
    <location>
        <begin position="32"/>
        <end position="51"/>
    </location>
</feature>
<protein>
    <submittedName>
        <fullName evidence="2">Uncharacterized protein</fullName>
    </submittedName>
</protein>
<keyword evidence="1" id="KW-0812">Transmembrane</keyword>
<feature type="transmembrane region" description="Helical" evidence="1">
    <location>
        <begin position="94"/>
        <end position="116"/>
    </location>
</feature>
<dbReference type="AlphaFoldDB" id="X1LJL4"/>
<proteinExistence type="predicted"/>
<keyword evidence="1" id="KW-1133">Transmembrane helix</keyword>
<evidence type="ECO:0000313" key="2">
    <source>
        <dbReference type="EMBL" id="GAI06011.1"/>
    </source>
</evidence>
<feature type="non-terminal residue" evidence="2">
    <location>
        <position position="1"/>
    </location>
</feature>
<gene>
    <name evidence="2" type="ORF">S06H3_19429</name>
</gene>
<accession>X1LJL4</accession>
<reference evidence="2" key="1">
    <citation type="journal article" date="2014" name="Front. Microbiol.">
        <title>High frequency of phylogenetically diverse reductive dehalogenase-homologous genes in deep subseafloor sedimentary metagenomes.</title>
        <authorList>
            <person name="Kawai M."/>
            <person name="Futagami T."/>
            <person name="Toyoda A."/>
            <person name="Takaki Y."/>
            <person name="Nishi S."/>
            <person name="Hori S."/>
            <person name="Arai W."/>
            <person name="Tsubouchi T."/>
            <person name="Morono Y."/>
            <person name="Uchiyama I."/>
            <person name="Ito T."/>
            <person name="Fujiyama A."/>
            <person name="Inagaki F."/>
            <person name="Takami H."/>
        </authorList>
    </citation>
    <scope>NUCLEOTIDE SEQUENCE</scope>
    <source>
        <strain evidence="2">Expedition CK06-06</strain>
    </source>
</reference>
<keyword evidence="1" id="KW-0472">Membrane</keyword>
<feature type="transmembrane region" description="Helical" evidence="1">
    <location>
        <begin position="63"/>
        <end position="82"/>
    </location>
</feature>
<organism evidence="2">
    <name type="scientific">marine sediment metagenome</name>
    <dbReference type="NCBI Taxonomy" id="412755"/>
    <lineage>
        <taxon>unclassified sequences</taxon>
        <taxon>metagenomes</taxon>
        <taxon>ecological metagenomes</taxon>
    </lineage>
</organism>
<feature type="transmembrane region" description="Helical" evidence="1">
    <location>
        <begin position="7"/>
        <end position="26"/>
    </location>
</feature>